<dbReference type="RefSeq" id="WP_259099289.1">
    <property type="nucleotide sequence ID" value="NZ_CP130454.1"/>
</dbReference>
<comment type="caution">
    <text evidence="4">The sequence shown here is derived from an EMBL/GenBank/DDBJ whole genome shotgun (WGS) entry which is preliminary data.</text>
</comment>
<dbReference type="Pfam" id="PF01156">
    <property type="entry name" value="IU_nuc_hydro"/>
    <property type="match status" value="1"/>
</dbReference>
<dbReference type="Proteomes" id="UP001204798">
    <property type="component" value="Unassembled WGS sequence"/>
</dbReference>
<accession>A0ABT2EQX6</accession>
<evidence type="ECO:0000256" key="1">
    <source>
        <dbReference type="ARBA" id="ARBA00022801"/>
    </source>
</evidence>
<organism evidence="4 5">
    <name type="scientific">Candidatus Fervidibacter sacchari</name>
    <dbReference type="NCBI Taxonomy" id="1448929"/>
    <lineage>
        <taxon>Bacteria</taxon>
        <taxon>Candidatus Fervidibacterota</taxon>
        <taxon>Candidatus Fervidibacter</taxon>
    </lineage>
</organism>
<gene>
    <name evidence="4" type="ORF">M2350_002798</name>
</gene>
<dbReference type="PANTHER" id="PTHR12304">
    <property type="entry name" value="INOSINE-URIDINE PREFERRING NUCLEOSIDE HYDROLASE"/>
    <property type="match status" value="1"/>
</dbReference>
<dbReference type="PANTHER" id="PTHR12304:SF4">
    <property type="entry name" value="URIDINE NUCLEOSIDASE"/>
    <property type="match status" value="1"/>
</dbReference>
<evidence type="ECO:0000313" key="4">
    <source>
        <dbReference type="EMBL" id="MCS3920369.1"/>
    </source>
</evidence>
<dbReference type="InterPro" id="IPR023186">
    <property type="entry name" value="IUNH"/>
</dbReference>
<reference evidence="4 5" key="1">
    <citation type="submission" date="2022-08" db="EMBL/GenBank/DDBJ databases">
        <title>Bacterial and archaeal communities from various locations to study Microbial Dark Matter (Phase II).</title>
        <authorList>
            <person name="Stepanauskas R."/>
        </authorList>
    </citation>
    <scope>NUCLEOTIDE SEQUENCE [LARGE SCALE GENOMIC DNA]</scope>
    <source>
        <strain evidence="4 5">PD1</strain>
    </source>
</reference>
<dbReference type="EMBL" id="JANUCP010000005">
    <property type="protein sequence ID" value="MCS3920369.1"/>
    <property type="molecule type" value="Genomic_DNA"/>
</dbReference>
<dbReference type="GO" id="GO:0008477">
    <property type="term" value="F:purine nucleosidase activity"/>
    <property type="evidence" value="ECO:0007669"/>
    <property type="project" value="UniProtKB-EC"/>
</dbReference>
<dbReference type="InterPro" id="IPR036452">
    <property type="entry name" value="Ribo_hydro-like"/>
</dbReference>
<dbReference type="EC" id="3.2.2.1" evidence="4"/>
<dbReference type="InterPro" id="IPR001910">
    <property type="entry name" value="Inosine/uridine_hydrolase_dom"/>
</dbReference>
<evidence type="ECO:0000259" key="3">
    <source>
        <dbReference type="Pfam" id="PF01156"/>
    </source>
</evidence>
<feature type="domain" description="Inosine/uridine-preferring nucleoside hydrolase" evidence="3">
    <location>
        <begin position="7"/>
        <end position="285"/>
    </location>
</feature>
<proteinExistence type="predicted"/>
<keyword evidence="2 4" id="KW-0326">Glycosidase</keyword>
<protein>
    <submittedName>
        <fullName evidence="4">Purine nucleosidase/pyrimidine-specific ribonucleoside hydrolase</fullName>
        <ecNumber evidence="4">3.2.-.-</ecNumber>
        <ecNumber evidence="4">3.2.2.1</ecNumber>
    </submittedName>
</protein>
<dbReference type="SUPFAM" id="SSF53590">
    <property type="entry name" value="Nucleoside hydrolase"/>
    <property type="match status" value="1"/>
</dbReference>
<dbReference type="EC" id="3.2.-.-" evidence="4"/>
<keyword evidence="1 4" id="KW-0378">Hydrolase</keyword>
<name>A0ABT2EQX6_9BACT</name>
<dbReference type="Gene3D" id="3.90.245.10">
    <property type="entry name" value="Ribonucleoside hydrolase-like"/>
    <property type="match status" value="1"/>
</dbReference>
<keyword evidence="5" id="KW-1185">Reference proteome</keyword>
<evidence type="ECO:0000256" key="2">
    <source>
        <dbReference type="ARBA" id="ARBA00023295"/>
    </source>
</evidence>
<sequence>MSERVCVLLDTDIGDDIDDAWALAVCLTHPKINLLGVSTVYGDTVARSVIARWLIEATGKKVDVAAGESHPIGKTIQLFRPNQMKAIPEEDERRLKVGRTDGVAFLAEKAKAFDGGELVLLTIGPLTNAAKLLTEYPEAARKITRIVSMVGTLLPDHPNPEYNAAVDPKATRILFESGKPLTMIGLDVTLRCRFNEADLEELGRSEKLLTRRLLALTKAWQDAHRRSDGSVPLPILHDPLAALVVVEPELVTLTPMKIVVDERGRTLKAEGEANCLVATDVHPSAVVGRLKGLLM</sequence>
<evidence type="ECO:0000313" key="5">
    <source>
        <dbReference type="Proteomes" id="UP001204798"/>
    </source>
</evidence>